<dbReference type="Proteomes" id="UP000425817">
    <property type="component" value="Chromosome"/>
</dbReference>
<dbReference type="PROSITE" id="PS01124">
    <property type="entry name" value="HTH_ARAC_FAMILY_2"/>
    <property type="match status" value="1"/>
</dbReference>
<evidence type="ECO:0000256" key="3">
    <source>
        <dbReference type="ARBA" id="ARBA00023163"/>
    </source>
</evidence>
<name>A0A6I6H472_VARPD</name>
<feature type="domain" description="HTH araC/xylS-type" evidence="4">
    <location>
        <begin position="218"/>
        <end position="319"/>
    </location>
</feature>
<gene>
    <name evidence="5" type="ORF">GOQ09_08585</name>
</gene>
<evidence type="ECO:0000259" key="4">
    <source>
        <dbReference type="PROSITE" id="PS01124"/>
    </source>
</evidence>
<dbReference type="SMART" id="SM00342">
    <property type="entry name" value="HTH_ARAC"/>
    <property type="match status" value="1"/>
</dbReference>
<dbReference type="GO" id="GO:0003700">
    <property type="term" value="F:DNA-binding transcription factor activity"/>
    <property type="evidence" value="ECO:0007669"/>
    <property type="project" value="InterPro"/>
</dbReference>
<dbReference type="InterPro" id="IPR018060">
    <property type="entry name" value="HTH_AraC"/>
</dbReference>
<protein>
    <submittedName>
        <fullName evidence="5">Helix-turn-helix domain-containing protein</fullName>
    </submittedName>
</protein>
<accession>A0A6I6H472</accession>
<dbReference type="InterPro" id="IPR035418">
    <property type="entry name" value="AraC-bd_2"/>
</dbReference>
<dbReference type="GO" id="GO:0043565">
    <property type="term" value="F:sequence-specific DNA binding"/>
    <property type="evidence" value="ECO:0007669"/>
    <property type="project" value="InterPro"/>
</dbReference>
<keyword evidence="1" id="KW-0805">Transcription regulation</keyword>
<dbReference type="OrthoDB" id="8776159at2"/>
<keyword evidence="3" id="KW-0804">Transcription</keyword>
<dbReference type="PANTHER" id="PTHR46796:SF6">
    <property type="entry name" value="ARAC SUBFAMILY"/>
    <property type="match status" value="1"/>
</dbReference>
<proteinExistence type="predicted"/>
<evidence type="ECO:0000256" key="2">
    <source>
        <dbReference type="ARBA" id="ARBA00023125"/>
    </source>
</evidence>
<keyword evidence="2" id="KW-0238">DNA-binding</keyword>
<dbReference type="EMBL" id="CP046622">
    <property type="protein sequence ID" value="QGW81642.1"/>
    <property type="molecule type" value="Genomic_DNA"/>
</dbReference>
<sequence length="320" mass="34977">MNGNASAAIQTWSTDAVPAPQRLDYWIGAVCEGFLEMDVTSSFTGSFNATLESAPLGAIGVNRVRGTAQDVYRRRRAIAHSRSNYYYLLCKTDSPWVAVQDDRSARMLPGDVVMVDSRRCYEFHFLQRADTLSLELPTAWVEAWLPDAADQVARRIDGQSGWGCVLSGFVQQLSPEVALQPPMPAALLTDYLGGLLSLAAGTHGTATPSESGRAELRRRVLDATRERHAEPGLTAASVARGLGISERSLHRALSEGATTFAAALTGFRMQVARRMLGDARFDRLSIAEIGFRVGLTDASHFVRQCRRHLGATPGTLRRQR</sequence>
<reference evidence="5 6" key="1">
    <citation type="submission" date="2019-12" db="EMBL/GenBank/DDBJ databases">
        <title>Hybrid Genome Assemblies of two High G+C Isolates from Undergraduate Microbiology Courses.</title>
        <authorList>
            <person name="Ne Ville C.J."/>
            <person name="Enright D."/>
            <person name="Hernandez I."/>
            <person name="Dodsworth J."/>
            <person name="Orwin P.M."/>
        </authorList>
    </citation>
    <scope>NUCLEOTIDE SEQUENCE [LARGE SCALE GENOMIC DNA]</scope>
    <source>
        <strain evidence="5 6">CSUSB</strain>
    </source>
</reference>
<organism evidence="5 6">
    <name type="scientific">Variovorax paradoxus</name>
    <dbReference type="NCBI Taxonomy" id="34073"/>
    <lineage>
        <taxon>Bacteria</taxon>
        <taxon>Pseudomonadati</taxon>
        <taxon>Pseudomonadota</taxon>
        <taxon>Betaproteobacteria</taxon>
        <taxon>Burkholderiales</taxon>
        <taxon>Comamonadaceae</taxon>
        <taxon>Variovorax</taxon>
    </lineage>
</organism>
<evidence type="ECO:0000313" key="6">
    <source>
        <dbReference type="Proteomes" id="UP000425817"/>
    </source>
</evidence>
<dbReference type="PANTHER" id="PTHR46796">
    <property type="entry name" value="HTH-TYPE TRANSCRIPTIONAL ACTIVATOR RHAS-RELATED"/>
    <property type="match status" value="1"/>
</dbReference>
<dbReference type="SUPFAM" id="SSF46689">
    <property type="entry name" value="Homeodomain-like"/>
    <property type="match status" value="1"/>
</dbReference>
<dbReference type="InterPro" id="IPR009057">
    <property type="entry name" value="Homeodomain-like_sf"/>
</dbReference>
<dbReference type="Gene3D" id="1.10.10.60">
    <property type="entry name" value="Homeodomain-like"/>
    <property type="match status" value="1"/>
</dbReference>
<dbReference type="Pfam" id="PF14525">
    <property type="entry name" value="AraC_binding_2"/>
    <property type="match status" value="1"/>
</dbReference>
<evidence type="ECO:0000313" key="5">
    <source>
        <dbReference type="EMBL" id="QGW81642.1"/>
    </source>
</evidence>
<dbReference type="Pfam" id="PF12833">
    <property type="entry name" value="HTH_18"/>
    <property type="match status" value="1"/>
</dbReference>
<dbReference type="AlphaFoldDB" id="A0A6I6H472"/>
<evidence type="ECO:0000256" key="1">
    <source>
        <dbReference type="ARBA" id="ARBA00023015"/>
    </source>
</evidence>
<dbReference type="InterPro" id="IPR050204">
    <property type="entry name" value="AraC_XylS_family_regulators"/>
</dbReference>
<dbReference type="RefSeq" id="WP_157613053.1">
    <property type="nucleotide sequence ID" value="NZ_CP046622.1"/>
</dbReference>